<dbReference type="NCBIfam" id="TIGR01543">
    <property type="entry name" value="proheadase_HK97"/>
    <property type="match status" value="1"/>
</dbReference>
<evidence type="ECO:0000256" key="2">
    <source>
        <dbReference type="ARBA" id="ARBA00022670"/>
    </source>
</evidence>
<keyword evidence="1" id="KW-1188">Viral release from host cell</keyword>
<dbReference type="eggNOG" id="COG3740">
    <property type="taxonomic scope" value="Bacteria"/>
</dbReference>
<evidence type="ECO:0000256" key="1">
    <source>
        <dbReference type="ARBA" id="ARBA00022612"/>
    </source>
</evidence>
<dbReference type="GO" id="GO:0008233">
    <property type="term" value="F:peptidase activity"/>
    <property type="evidence" value="ECO:0007669"/>
    <property type="project" value="UniProtKB-KW"/>
</dbReference>
<dbReference type="RefSeq" id="WP_007527247.1">
    <property type="nucleotide sequence ID" value="NZ_HF536772.1"/>
</dbReference>
<protein>
    <recommendedName>
        <fullName evidence="4">Prohead serine protease domain-containing protein</fullName>
    </recommendedName>
</protein>
<accession>K0PR26</accession>
<evidence type="ECO:0000259" key="4">
    <source>
        <dbReference type="Pfam" id="PF04586"/>
    </source>
</evidence>
<dbReference type="STRING" id="1211777.BN77_0049"/>
<dbReference type="Proteomes" id="UP000009319">
    <property type="component" value="Unassembled WGS sequence"/>
</dbReference>
<keyword evidence="2" id="KW-0645">Protease</keyword>
<dbReference type="InterPro" id="IPR006433">
    <property type="entry name" value="Prohead_protease"/>
</dbReference>
<evidence type="ECO:0000313" key="5">
    <source>
        <dbReference type="EMBL" id="CCM76258.1"/>
    </source>
</evidence>
<keyword evidence="6" id="KW-1185">Reference proteome</keyword>
<reference evidence="5 6" key="1">
    <citation type="journal article" date="2013" name="Genome Announc.">
        <title>Draft Genome Sequence of Rhizobium mesoamericanum STM3625, a Nitrogen-Fixing Symbiont of Mimosa pudica Isolated in French Guiana (South America).</title>
        <authorList>
            <person name="Moulin L."/>
            <person name="Mornico D."/>
            <person name="Melkonian R."/>
            <person name="Klonowska A."/>
        </authorList>
    </citation>
    <scope>NUCLEOTIDE SEQUENCE [LARGE SCALE GENOMIC DNA]</scope>
    <source>
        <strain evidence="5 6">STM3625</strain>
    </source>
</reference>
<name>K0PR26_9HYPH</name>
<sequence>MSVATVHGSIFEIDTKAVSDDGLFHGYASAWGVLDSHRDIVTKGAFNKSLAARPAAKVKMLRGHDQSEPIGIWDSLVEDERGLKATGRLILDTAKGRETHALMKAGALDGLSIGFRTVKDRMDRTKGARVLEEIDLWEISVVTFPSNPQSTVTAVKTSASDMSLRELVEAINGARATIRK</sequence>
<dbReference type="InterPro" id="IPR054613">
    <property type="entry name" value="Peptidase_S78_dom"/>
</dbReference>
<keyword evidence="3" id="KW-0378">Hydrolase</keyword>
<dbReference type="GO" id="GO:0006508">
    <property type="term" value="P:proteolysis"/>
    <property type="evidence" value="ECO:0007669"/>
    <property type="project" value="UniProtKB-KW"/>
</dbReference>
<dbReference type="EMBL" id="CANI01000023">
    <property type="protein sequence ID" value="CCM76258.1"/>
    <property type="molecule type" value="Genomic_DNA"/>
</dbReference>
<proteinExistence type="predicted"/>
<evidence type="ECO:0000313" key="6">
    <source>
        <dbReference type="Proteomes" id="UP000009319"/>
    </source>
</evidence>
<dbReference type="SUPFAM" id="SSF50789">
    <property type="entry name" value="Herpes virus serine proteinase, assemblin"/>
    <property type="match status" value="1"/>
</dbReference>
<dbReference type="HOGENOM" id="CLU_073043_2_1_5"/>
<dbReference type="AlphaFoldDB" id="K0PR26"/>
<evidence type="ECO:0000256" key="3">
    <source>
        <dbReference type="ARBA" id="ARBA00022801"/>
    </source>
</evidence>
<comment type="caution">
    <text evidence="5">The sequence shown here is derived from an EMBL/GenBank/DDBJ whole genome shotgun (WGS) entry which is preliminary data.</text>
</comment>
<gene>
    <name evidence="5" type="ORF">BN77_0049</name>
</gene>
<dbReference type="Pfam" id="PF04586">
    <property type="entry name" value="Peptidase_S78"/>
    <property type="match status" value="1"/>
</dbReference>
<feature type="domain" description="Prohead serine protease" evidence="4">
    <location>
        <begin position="13"/>
        <end position="162"/>
    </location>
</feature>
<organism evidence="5 6">
    <name type="scientific">Rhizobium mesoamericanum STM3625</name>
    <dbReference type="NCBI Taxonomy" id="1211777"/>
    <lineage>
        <taxon>Bacteria</taxon>
        <taxon>Pseudomonadati</taxon>
        <taxon>Pseudomonadota</taxon>
        <taxon>Alphaproteobacteria</taxon>
        <taxon>Hyphomicrobiales</taxon>
        <taxon>Rhizobiaceae</taxon>
        <taxon>Rhizobium/Agrobacterium group</taxon>
        <taxon>Rhizobium</taxon>
    </lineage>
</organism>